<reference evidence="1" key="1">
    <citation type="submission" date="2022-07" db="EMBL/GenBank/DDBJ databases">
        <title>Phylogenomic reconstructions and comparative analyses of Kickxellomycotina fungi.</title>
        <authorList>
            <person name="Reynolds N.K."/>
            <person name="Stajich J.E."/>
            <person name="Barry K."/>
            <person name="Grigoriev I.V."/>
            <person name="Crous P."/>
            <person name="Smith M.E."/>
        </authorList>
    </citation>
    <scope>NUCLEOTIDE SEQUENCE</scope>
    <source>
        <strain evidence="1">CBS 102833</strain>
    </source>
</reference>
<feature type="non-terminal residue" evidence="1">
    <location>
        <position position="1"/>
    </location>
</feature>
<proteinExistence type="predicted"/>
<dbReference type="Proteomes" id="UP001140096">
    <property type="component" value="Unassembled WGS sequence"/>
</dbReference>
<name>A0ACC1LHM4_9FUNG</name>
<sequence>FVSVRYISELKIETIDGTISTRYLLCPVFRSECEKAPSIRINATPIALPGRYVTGDDNGWIEFHVMCMTVSAIKSLLRFELAVVRDVQIGDVSHTGNGTIAFSDAAAPRTPDESSMSDLAVHPLWKCAPIPCIMRNIPSGPYQNCDECLAPIFSTFFSCCLCMRNLCPECFTSWDDFGVTLRYLTIEKGAGGSADKGARGQNISCCQQHTRNERGKVVTDRSFHKKSQFLRVSYYSEDELELMMRKANRIVRYCDVLDETQRAGYSSVSLCANELQLDDPNQSEDMSWTNEELDLVDNDAHIIASLGDVDFGADPTLRPSAPEAIFGSETAGAGPSHSQTNHLEAAWDEKLEMLLQSTRRPLNPWQAPPVYVSADNLTLREFSRLWEEGWVVVVTGLVTEQLQEIWTPESLQHILGELCVSVSKAESRLATMGDWSLGQFLQLFGGQELMDSSNGDGNGDGDGKGDEWSDCKEKLRSMRLCALAKLKQNVCQEGQQSQSELTSIDEEPPSKRMRTKASGAPTRAPPTKRKGKGVAAVNPAGEVQYLLLEQMLCSAAASLPFQEYVARDGQLNMVNRLPAQYKRPDFDPELHILYGTQNDGSRENMRCEAADFVNLMLYASTEAQALPPPLSSSKQCGSTATPRKKRAAKAATRGRPAASAKLNKAYTEDADEPVQHSTEWDIYPASALDILCEYFGVDEQEANGSNKRNVIYRQSKFMDNSGCSELFEMYGYDARCCRVYQQPGDAVFVPLGCMFQRRTFANTISVQSRFMSPEHIAGTRQVSGRLNTTKHLKRKEYSLPVMDILWWTWMGQQ</sequence>
<accession>A0ACC1LHM4</accession>
<evidence type="ECO:0000313" key="2">
    <source>
        <dbReference type="Proteomes" id="UP001140096"/>
    </source>
</evidence>
<gene>
    <name evidence="1" type="ORF">H4S07_003293</name>
</gene>
<evidence type="ECO:0000313" key="1">
    <source>
        <dbReference type="EMBL" id="KAJ2808986.1"/>
    </source>
</evidence>
<keyword evidence="2" id="KW-1185">Reference proteome</keyword>
<organism evidence="1 2">
    <name type="scientific">Coemansia furcata</name>
    <dbReference type="NCBI Taxonomy" id="417177"/>
    <lineage>
        <taxon>Eukaryota</taxon>
        <taxon>Fungi</taxon>
        <taxon>Fungi incertae sedis</taxon>
        <taxon>Zoopagomycota</taxon>
        <taxon>Kickxellomycotina</taxon>
        <taxon>Kickxellomycetes</taxon>
        <taxon>Kickxellales</taxon>
        <taxon>Kickxellaceae</taxon>
        <taxon>Coemansia</taxon>
    </lineage>
</organism>
<comment type="caution">
    <text evidence="1">The sequence shown here is derived from an EMBL/GenBank/DDBJ whole genome shotgun (WGS) entry which is preliminary data.</text>
</comment>
<protein>
    <submittedName>
        <fullName evidence="1">Uncharacterized protein</fullName>
    </submittedName>
</protein>
<dbReference type="EMBL" id="JANBUP010001031">
    <property type="protein sequence ID" value="KAJ2808986.1"/>
    <property type="molecule type" value="Genomic_DNA"/>
</dbReference>